<evidence type="ECO:0000313" key="9">
    <source>
        <dbReference type="EMBL" id="CAI6241690.1"/>
    </source>
</evidence>
<protein>
    <recommendedName>
        <fullName evidence="11">Aquaporin-like protein</fullName>
    </recommendedName>
</protein>
<comment type="similarity">
    <text evidence="2">Belongs to the MIP/aquaporin (TC 1.A.8) family.</text>
</comment>
<keyword evidence="5 8" id="KW-1133">Transmembrane helix</keyword>
<dbReference type="Gene3D" id="1.20.1080.10">
    <property type="entry name" value="Glycerol uptake facilitator protein"/>
    <property type="match status" value="1"/>
</dbReference>
<accession>A0A9W4XGE5</accession>
<feature type="transmembrane region" description="Helical" evidence="8">
    <location>
        <begin position="328"/>
        <end position="348"/>
    </location>
</feature>
<evidence type="ECO:0000256" key="7">
    <source>
        <dbReference type="SAM" id="MobiDB-lite"/>
    </source>
</evidence>
<dbReference type="AlphaFoldDB" id="A0A9W4XGE5"/>
<evidence type="ECO:0000256" key="6">
    <source>
        <dbReference type="ARBA" id="ARBA00023136"/>
    </source>
</evidence>
<evidence type="ECO:0000256" key="4">
    <source>
        <dbReference type="ARBA" id="ARBA00022692"/>
    </source>
</evidence>
<dbReference type="EMBL" id="CAOQHR010000001">
    <property type="protein sequence ID" value="CAI6241690.1"/>
    <property type="molecule type" value="Genomic_DNA"/>
</dbReference>
<feature type="transmembrane region" description="Helical" evidence="8">
    <location>
        <begin position="454"/>
        <end position="475"/>
    </location>
</feature>
<evidence type="ECO:0000256" key="1">
    <source>
        <dbReference type="ARBA" id="ARBA00004141"/>
    </source>
</evidence>
<comment type="subcellular location">
    <subcellularLocation>
        <location evidence="1">Membrane</location>
        <topology evidence="1">Multi-pass membrane protein</topology>
    </subcellularLocation>
</comment>
<dbReference type="GO" id="GO:0015250">
    <property type="term" value="F:water channel activity"/>
    <property type="evidence" value="ECO:0007669"/>
    <property type="project" value="TreeGrafter"/>
</dbReference>
<feature type="region of interest" description="Disordered" evidence="7">
    <location>
        <begin position="1"/>
        <end position="74"/>
    </location>
</feature>
<gene>
    <name evidence="9" type="ORF">PDIGIT_LOCUS613</name>
</gene>
<evidence type="ECO:0000256" key="5">
    <source>
        <dbReference type="ARBA" id="ARBA00022989"/>
    </source>
</evidence>
<feature type="transmembrane region" description="Helical" evidence="8">
    <location>
        <begin position="503"/>
        <end position="523"/>
    </location>
</feature>
<sequence>MSAREEQAADGNRPQQRRTFTSSSRNQSNLQHRNSMNSTRPARPERQTSYGSFQTQNDSEAPNNNNNVPSAQESRWAHAYANSLSKQQTEKKTDNRFYVDNDYFDLNPWYDEEPKKPVFGMGRPFPRTVRPGMLWGRSRAQAAMNEQGKEEQGSDSTANRPILHIPMNENDESPPDAFDAEIGGNFYEVQRRESNEQGIEDDKLSAGIDREDHAPDNNQGLNRLQSQTRNRYISGYSGGLPPVDETASLQSYESYQTEADKKQARQHDEQALQDYYNNYRNPLARLRAKYPEAPAEFLCTMIYVFFGITGSLYSTTYPAAQGDYATQGWAWGMAVMAGIYVGGGVSGAHMSPWISVCFSVFRGFPWKMTAVYSAAQILGGLAAGGLSWAIYRDGIMNVDPQLTPTKSGMAFYSTPPDYVSLATAFFNNFISAAFYVCIAFAIGDDANTPPGAGMTALIYGLLTYLLTITMGYNGLGISPARDLGPRFVAWWAGYGSTTFSTGWWAYGPILAGLSGSLVGALVYDVLIFAGGESPVNYTWPTTQDVKNRILSRKDEAKQKAQEVSV</sequence>
<feature type="transmembrane region" description="Helical" evidence="8">
    <location>
        <begin position="418"/>
        <end position="442"/>
    </location>
</feature>
<dbReference type="PRINTS" id="PR00783">
    <property type="entry name" value="MINTRINSICP"/>
</dbReference>
<keyword evidence="3" id="KW-0813">Transport</keyword>
<dbReference type="Pfam" id="PF00230">
    <property type="entry name" value="MIP"/>
    <property type="match status" value="1"/>
</dbReference>
<reference evidence="9" key="1">
    <citation type="submission" date="2023-01" db="EMBL/GenBank/DDBJ databases">
        <authorList>
            <person name="Van Ghelder C."/>
            <person name="Rancurel C."/>
        </authorList>
    </citation>
    <scope>NUCLEOTIDE SEQUENCE</scope>
    <source>
        <strain evidence="9">CNCM I-4278</strain>
    </source>
</reference>
<dbReference type="Proteomes" id="UP001152607">
    <property type="component" value="Unassembled WGS sequence"/>
</dbReference>
<evidence type="ECO:0008006" key="11">
    <source>
        <dbReference type="Google" id="ProtNLM"/>
    </source>
</evidence>
<feature type="compositionally biased region" description="Polar residues" evidence="7">
    <location>
        <begin position="13"/>
        <end position="40"/>
    </location>
</feature>
<evidence type="ECO:0000256" key="8">
    <source>
        <dbReference type="SAM" id="Phobius"/>
    </source>
</evidence>
<dbReference type="CDD" id="cd00333">
    <property type="entry name" value="MIP"/>
    <property type="match status" value="1"/>
</dbReference>
<dbReference type="PANTHER" id="PTHR43829">
    <property type="entry name" value="AQUAPORIN OR AQUAGLYCEROPORIN RELATED"/>
    <property type="match status" value="1"/>
</dbReference>
<keyword evidence="4 8" id="KW-0812">Transmembrane</keyword>
<dbReference type="InterPro" id="IPR050363">
    <property type="entry name" value="MIP/Aquaporin"/>
</dbReference>
<dbReference type="GO" id="GO:0005886">
    <property type="term" value="C:plasma membrane"/>
    <property type="evidence" value="ECO:0007669"/>
    <property type="project" value="TreeGrafter"/>
</dbReference>
<comment type="caution">
    <text evidence="9">The sequence shown here is derived from an EMBL/GenBank/DDBJ whole genome shotgun (WGS) entry which is preliminary data.</text>
</comment>
<evidence type="ECO:0000313" key="10">
    <source>
        <dbReference type="Proteomes" id="UP001152607"/>
    </source>
</evidence>
<name>A0A9W4XGE5_9PLEO</name>
<feature type="transmembrane region" description="Helical" evidence="8">
    <location>
        <begin position="295"/>
        <end position="316"/>
    </location>
</feature>
<dbReference type="GO" id="GO:0015254">
    <property type="term" value="F:glycerol channel activity"/>
    <property type="evidence" value="ECO:0007669"/>
    <property type="project" value="TreeGrafter"/>
</dbReference>
<dbReference type="SUPFAM" id="SSF81338">
    <property type="entry name" value="Aquaporin-like"/>
    <property type="match status" value="1"/>
</dbReference>
<dbReference type="OrthoDB" id="3222at2759"/>
<evidence type="ECO:0000256" key="2">
    <source>
        <dbReference type="ARBA" id="ARBA00006175"/>
    </source>
</evidence>
<evidence type="ECO:0000256" key="3">
    <source>
        <dbReference type="ARBA" id="ARBA00022448"/>
    </source>
</evidence>
<feature type="transmembrane region" description="Helical" evidence="8">
    <location>
        <begin position="369"/>
        <end position="391"/>
    </location>
</feature>
<feature type="compositionally biased region" description="Polar residues" evidence="7">
    <location>
        <begin position="47"/>
        <end position="73"/>
    </location>
</feature>
<organism evidence="9 10">
    <name type="scientific">Periconia digitata</name>
    <dbReference type="NCBI Taxonomy" id="1303443"/>
    <lineage>
        <taxon>Eukaryota</taxon>
        <taxon>Fungi</taxon>
        <taxon>Dikarya</taxon>
        <taxon>Ascomycota</taxon>
        <taxon>Pezizomycotina</taxon>
        <taxon>Dothideomycetes</taxon>
        <taxon>Pleosporomycetidae</taxon>
        <taxon>Pleosporales</taxon>
        <taxon>Massarineae</taxon>
        <taxon>Periconiaceae</taxon>
        <taxon>Periconia</taxon>
    </lineage>
</organism>
<keyword evidence="10" id="KW-1185">Reference proteome</keyword>
<dbReference type="InterPro" id="IPR023271">
    <property type="entry name" value="Aquaporin-like"/>
</dbReference>
<proteinExistence type="inferred from homology"/>
<dbReference type="InterPro" id="IPR000425">
    <property type="entry name" value="MIP"/>
</dbReference>
<keyword evidence="6 8" id="KW-0472">Membrane</keyword>
<dbReference type="PANTHER" id="PTHR43829:SF24">
    <property type="entry name" value="MIP AQUAPORIN (EUROFUNG)"/>
    <property type="match status" value="1"/>
</dbReference>